<gene>
    <name evidence="1" type="ORF">PGLA2088_LOCUS32803</name>
</gene>
<dbReference type="AlphaFoldDB" id="A0A813KIM4"/>
<evidence type="ECO:0000313" key="2">
    <source>
        <dbReference type="Proteomes" id="UP000626109"/>
    </source>
</evidence>
<feature type="non-terminal residue" evidence="1">
    <location>
        <position position="80"/>
    </location>
</feature>
<proteinExistence type="predicted"/>
<comment type="caution">
    <text evidence="1">The sequence shown here is derived from an EMBL/GenBank/DDBJ whole genome shotgun (WGS) entry which is preliminary data.</text>
</comment>
<protein>
    <submittedName>
        <fullName evidence="1">Uncharacterized protein</fullName>
    </submittedName>
</protein>
<accession>A0A813KIM4</accession>
<dbReference type="EMBL" id="CAJNNW010030406">
    <property type="protein sequence ID" value="CAE8703369.1"/>
    <property type="molecule type" value="Genomic_DNA"/>
</dbReference>
<reference evidence="1" key="1">
    <citation type="submission" date="2021-02" db="EMBL/GenBank/DDBJ databases">
        <authorList>
            <person name="Dougan E. K."/>
            <person name="Rhodes N."/>
            <person name="Thang M."/>
            <person name="Chan C."/>
        </authorList>
    </citation>
    <scope>NUCLEOTIDE SEQUENCE</scope>
</reference>
<evidence type="ECO:0000313" key="1">
    <source>
        <dbReference type="EMBL" id="CAE8703369.1"/>
    </source>
</evidence>
<dbReference type="Proteomes" id="UP000626109">
    <property type="component" value="Unassembled WGS sequence"/>
</dbReference>
<name>A0A813KIM4_POLGL</name>
<organism evidence="1 2">
    <name type="scientific">Polarella glacialis</name>
    <name type="common">Dinoflagellate</name>
    <dbReference type="NCBI Taxonomy" id="89957"/>
    <lineage>
        <taxon>Eukaryota</taxon>
        <taxon>Sar</taxon>
        <taxon>Alveolata</taxon>
        <taxon>Dinophyceae</taxon>
        <taxon>Suessiales</taxon>
        <taxon>Suessiaceae</taxon>
        <taxon>Polarella</taxon>
    </lineage>
</organism>
<sequence>AAAECPLAAEAAAHSIATRCPVVNDDVPEFTVDVPCTRAGDRLPGAISSQIFDAAGQCVGHLDAAACVGRLTLLCAFDPA</sequence>
<feature type="non-terminal residue" evidence="1">
    <location>
        <position position="1"/>
    </location>
</feature>